<dbReference type="AlphaFoldDB" id="A0A846TQE3"/>
<proteinExistence type="predicted"/>
<evidence type="ECO:0000313" key="2">
    <source>
        <dbReference type="Proteomes" id="UP000584587"/>
    </source>
</evidence>
<protein>
    <submittedName>
        <fullName evidence="1">Uncharacterized protein</fullName>
    </submittedName>
</protein>
<keyword evidence="2" id="KW-1185">Reference proteome</keyword>
<comment type="caution">
    <text evidence="1">The sequence shown here is derived from an EMBL/GenBank/DDBJ whole genome shotgun (WGS) entry which is preliminary data.</text>
</comment>
<accession>A0A846TQE3</accession>
<gene>
    <name evidence="1" type="ORF">HER12_02075</name>
</gene>
<name>A0A846TQE3_9MOLU</name>
<organism evidence="1 2">
    <name type="scientific">Spiroplasma platyhelix PALS-1</name>
    <dbReference type="NCBI Taxonomy" id="1276218"/>
    <lineage>
        <taxon>Bacteria</taxon>
        <taxon>Bacillati</taxon>
        <taxon>Mycoplasmatota</taxon>
        <taxon>Mollicutes</taxon>
        <taxon>Entomoplasmatales</taxon>
        <taxon>Spiroplasmataceae</taxon>
        <taxon>Spiroplasma</taxon>
    </lineage>
</organism>
<reference evidence="1 2" key="1">
    <citation type="submission" date="2020-04" db="EMBL/GenBank/DDBJ databases">
        <title>Complete genome sequence of Spiroplasma platyhelix ATCC 51748, an insect isolate.</title>
        <authorList>
            <person name="Green E.A."/>
            <person name="Klassen J.L."/>
        </authorList>
    </citation>
    <scope>NUCLEOTIDE SEQUENCE [LARGE SCALE GENOMIC DNA]</scope>
    <source>
        <strain evidence="1 2">PALS-1</strain>
    </source>
</reference>
<dbReference type="EMBL" id="JAAVVK010000002">
    <property type="protein sequence ID" value="NKE38540.1"/>
    <property type="molecule type" value="Genomic_DNA"/>
</dbReference>
<dbReference type="Proteomes" id="UP000584587">
    <property type="component" value="Unassembled WGS sequence"/>
</dbReference>
<sequence>MELIFTTNQEKLKKSILNNFQIDLLYKLVTEYVKLRFKDKNKLSNKYIINQFDSLIQFLDIVDGNLNKKIYFEDYFKHEKKYNLKLPIDFKKLENEIIERPYYKQILKKWIFLYVLTIDKKIQDEVFLEIYDAFDKHYNEKHCKEETIKKYSYHHNDIIKYPNPNQKTINKVNKEFNNHHFDKLNNYYGNRTYV</sequence>
<evidence type="ECO:0000313" key="1">
    <source>
        <dbReference type="EMBL" id="NKE38540.1"/>
    </source>
</evidence>
<dbReference type="RefSeq" id="WP_168105021.1">
    <property type="nucleotide sequence ID" value="NZ_CP051215.1"/>
</dbReference>